<dbReference type="STRING" id="392015.SAMN05421543_1457"/>
<evidence type="ECO:0000313" key="3">
    <source>
        <dbReference type="Proteomes" id="UP000183508"/>
    </source>
</evidence>
<feature type="chain" id="PRO_5039252034" description="Thiol-disulfide isomerase or thioredoxin" evidence="1">
    <location>
        <begin position="21"/>
        <end position="216"/>
    </location>
</feature>
<organism evidence="2 3">
    <name type="scientific">Alicyclobacillus macrosporangiidus</name>
    <dbReference type="NCBI Taxonomy" id="392015"/>
    <lineage>
        <taxon>Bacteria</taxon>
        <taxon>Bacillati</taxon>
        <taxon>Bacillota</taxon>
        <taxon>Bacilli</taxon>
        <taxon>Bacillales</taxon>
        <taxon>Alicyclobacillaceae</taxon>
        <taxon>Alicyclobacillus</taxon>
    </lineage>
</organism>
<dbReference type="AlphaFoldDB" id="A0A1I7LFM2"/>
<dbReference type="SUPFAM" id="SSF52833">
    <property type="entry name" value="Thioredoxin-like"/>
    <property type="match status" value="1"/>
</dbReference>
<protein>
    <recommendedName>
        <fullName evidence="4">Thiol-disulfide isomerase or thioredoxin</fullName>
    </recommendedName>
</protein>
<evidence type="ECO:0008006" key="4">
    <source>
        <dbReference type="Google" id="ProtNLM"/>
    </source>
</evidence>
<feature type="signal peptide" evidence="1">
    <location>
        <begin position="1"/>
        <end position="20"/>
    </location>
</feature>
<reference evidence="3" key="1">
    <citation type="submission" date="2016-10" db="EMBL/GenBank/DDBJ databases">
        <authorList>
            <person name="Varghese N."/>
        </authorList>
    </citation>
    <scope>NUCLEOTIDE SEQUENCE [LARGE SCALE GENOMIC DNA]</scope>
    <source>
        <strain evidence="3">DSM 17980</strain>
    </source>
</reference>
<evidence type="ECO:0000256" key="1">
    <source>
        <dbReference type="SAM" id="SignalP"/>
    </source>
</evidence>
<sequence length="216" mass="22921">MKLKSKWQKVLLGASSLVLAAGAGYAGGTAAVWHRTGQALASVNATVTPTNGIGTGTTPVTTGLPGLTVADAKWVDGILKTPVHDASGHVVRVSADRPVLVVAYWCPYCHKALQLLDQNHLLDKVQILAVFFNSGEGDQKPVEVTSIEQAKALMAKAFKDAGLPESKAADVLYGLPSDGMDNQIQAVPDLLVQKQGKWYVLKGFVPDVHTWQQALS</sequence>
<evidence type="ECO:0000313" key="2">
    <source>
        <dbReference type="EMBL" id="SFV08462.1"/>
    </source>
</evidence>
<proteinExistence type="predicted"/>
<dbReference type="RefSeq" id="WP_074956701.1">
    <property type="nucleotide sequence ID" value="NZ_FPBV01000045.1"/>
</dbReference>
<name>A0A1I7LFM2_9BACL</name>
<accession>A0A1I7LFM2</accession>
<gene>
    <name evidence="2" type="ORF">SAMN05421543_1457</name>
</gene>
<keyword evidence="3" id="KW-1185">Reference proteome</keyword>
<dbReference type="EMBL" id="FPBV01000045">
    <property type="protein sequence ID" value="SFV08462.1"/>
    <property type="molecule type" value="Genomic_DNA"/>
</dbReference>
<keyword evidence="1" id="KW-0732">Signal</keyword>
<dbReference type="Proteomes" id="UP000183508">
    <property type="component" value="Unassembled WGS sequence"/>
</dbReference>
<dbReference type="OrthoDB" id="2377218at2"/>
<dbReference type="InterPro" id="IPR036249">
    <property type="entry name" value="Thioredoxin-like_sf"/>
</dbReference>